<protein>
    <submittedName>
        <fullName evidence="2">Uncharacterized protein</fullName>
    </submittedName>
</protein>
<accession>A0AAE9L0Q0</accession>
<feature type="region of interest" description="Disordered" evidence="1">
    <location>
        <begin position="1"/>
        <end position="21"/>
    </location>
</feature>
<reference evidence="2" key="1">
    <citation type="journal article" date="2022" name="Microbiol. Resour. Announc.">
        <title>Genome Sequence of Cupriavidus campinensis Strain G5, a Member of a Bacterial Consortium Capable of Polyethylene Degradation.</title>
        <authorList>
            <person name="Schneider B."/>
            <person name="Pfeiffer F."/>
            <person name="Dyall-Smith M."/>
            <person name="Kunte H.J."/>
        </authorList>
    </citation>
    <scope>NUCLEOTIDE SEQUENCE</scope>
    <source>
        <strain evidence="2">G5</strain>
    </source>
</reference>
<reference evidence="2" key="2">
    <citation type="submission" date="2022-05" db="EMBL/GenBank/DDBJ databases">
        <authorList>
            <person name="Kunte H.-J."/>
        </authorList>
    </citation>
    <scope>NUCLEOTIDE SEQUENCE</scope>
    <source>
        <strain evidence="2">G5</strain>
    </source>
</reference>
<dbReference type="AlphaFoldDB" id="A0AAE9L0Q0"/>
<evidence type="ECO:0000256" key="1">
    <source>
        <dbReference type="SAM" id="MobiDB-lite"/>
    </source>
</evidence>
<name>A0AAE9L0Q0_9BURK</name>
<dbReference type="KEGG" id="ccam:M5D45_09310"/>
<sequence length="99" mass="10781">MGNSKLAAKCHLRSPASSEVPNQAHGILGRVQGDYIAAGLATLPPATADATAHHEVEIDAGPAGKVRLFIEKKRVRHHRHSHYFWSAYRAEPVRPDDPA</sequence>
<evidence type="ECO:0000313" key="2">
    <source>
        <dbReference type="EMBL" id="URF02771.1"/>
    </source>
</evidence>
<dbReference type="EMBL" id="CP097330">
    <property type="protein sequence ID" value="URF02771.1"/>
    <property type="molecule type" value="Genomic_DNA"/>
</dbReference>
<proteinExistence type="predicted"/>
<evidence type="ECO:0000313" key="3">
    <source>
        <dbReference type="Proteomes" id="UP001056132"/>
    </source>
</evidence>
<organism evidence="2 3">
    <name type="scientific">Cupriavidus campinensis</name>
    <dbReference type="NCBI Taxonomy" id="151783"/>
    <lineage>
        <taxon>Bacteria</taxon>
        <taxon>Pseudomonadati</taxon>
        <taxon>Pseudomonadota</taxon>
        <taxon>Betaproteobacteria</taxon>
        <taxon>Burkholderiales</taxon>
        <taxon>Burkholderiaceae</taxon>
        <taxon>Cupriavidus</taxon>
    </lineage>
</organism>
<dbReference type="Proteomes" id="UP001056132">
    <property type="component" value="Chromosome 1"/>
</dbReference>
<dbReference type="RefSeq" id="WP_250024502.1">
    <property type="nucleotide sequence ID" value="NZ_CP097330.1"/>
</dbReference>
<gene>
    <name evidence="2" type="ORF">M5D45_09310</name>
</gene>